<feature type="non-terminal residue" evidence="2">
    <location>
        <position position="44"/>
    </location>
</feature>
<organism evidence="2 3">
    <name type="scientific">Stegodyphus mimosarum</name>
    <name type="common">African social velvet spider</name>
    <dbReference type="NCBI Taxonomy" id="407821"/>
    <lineage>
        <taxon>Eukaryota</taxon>
        <taxon>Metazoa</taxon>
        <taxon>Ecdysozoa</taxon>
        <taxon>Arthropoda</taxon>
        <taxon>Chelicerata</taxon>
        <taxon>Arachnida</taxon>
        <taxon>Araneae</taxon>
        <taxon>Araneomorphae</taxon>
        <taxon>Entelegynae</taxon>
        <taxon>Eresoidea</taxon>
        <taxon>Eresidae</taxon>
        <taxon>Stegodyphus</taxon>
    </lineage>
</organism>
<evidence type="ECO:0000313" key="3">
    <source>
        <dbReference type="Proteomes" id="UP000054359"/>
    </source>
</evidence>
<name>A0A087T5Z2_STEMI</name>
<dbReference type="Proteomes" id="UP000054359">
    <property type="component" value="Unassembled WGS sequence"/>
</dbReference>
<feature type="region of interest" description="Disordered" evidence="1">
    <location>
        <begin position="1"/>
        <end position="44"/>
    </location>
</feature>
<evidence type="ECO:0000313" key="2">
    <source>
        <dbReference type="EMBL" id="KFM60531.1"/>
    </source>
</evidence>
<dbReference type="AlphaFoldDB" id="A0A087T5Z2"/>
<evidence type="ECO:0000256" key="1">
    <source>
        <dbReference type="SAM" id="MobiDB-lite"/>
    </source>
</evidence>
<keyword evidence="3" id="KW-1185">Reference proteome</keyword>
<protein>
    <submittedName>
        <fullName evidence="2">Uncharacterized protein</fullName>
    </submittedName>
</protein>
<reference evidence="2 3" key="1">
    <citation type="submission" date="2013-11" db="EMBL/GenBank/DDBJ databases">
        <title>Genome sequencing of Stegodyphus mimosarum.</title>
        <authorList>
            <person name="Bechsgaard J."/>
        </authorList>
    </citation>
    <scope>NUCLEOTIDE SEQUENCE [LARGE SCALE GENOMIC DNA]</scope>
</reference>
<gene>
    <name evidence="2" type="ORF">X975_18376</name>
</gene>
<sequence>MPPRHLNNNGHGDNEKKTFHTDDHDSEEERTQSLMDLCQKYGLG</sequence>
<feature type="compositionally biased region" description="Polar residues" evidence="1">
    <location>
        <begin position="1"/>
        <end position="11"/>
    </location>
</feature>
<proteinExistence type="predicted"/>
<dbReference type="EMBL" id="KK113587">
    <property type="protein sequence ID" value="KFM60531.1"/>
    <property type="molecule type" value="Genomic_DNA"/>
</dbReference>
<accession>A0A087T5Z2</accession>
<feature type="compositionally biased region" description="Basic and acidic residues" evidence="1">
    <location>
        <begin position="12"/>
        <end position="31"/>
    </location>
</feature>